<dbReference type="AlphaFoldDB" id="A0A4U0TN53"/>
<dbReference type="GO" id="GO:0008233">
    <property type="term" value="F:peptidase activity"/>
    <property type="evidence" value="ECO:0007669"/>
    <property type="project" value="UniProtKB-KW"/>
</dbReference>
<protein>
    <recommendedName>
        <fullName evidence="3">Peptide hydrolase</fullName>
        <ecNumber evidence="3">3.4.-.-</ecNumber>
    </recommendedName>
</protein>
<comment type="caution">
    <text evidence="5">The sequence shown here is derived from an EMBL/GenBank/DDBJ whole genome shotgun (WGS) entry which is preliminary data.</text>
</comment>
<evidence type="ECO:0000256" key="1">
    <source>
        <dbReference type="ARBA" id="ARBA00022679"/>
    </source>
</evidence>
<proteinExistence type="inferred from homology"/>
<feature type="domain" description="Peptidase M28" evidence="4">
    <location>
        <begin position="117"/>
        <end position="351"/>
    </location>
</feature>
<dbReference type="Proteomes" id="UP000308549">
    <property type="component" value="Unassembled WGS sequence"/>
</dbReference>
<accession>A0A4U0TN53</accession>
<keyword evidence="3" id="KW-0479">Metal-binding</keyword>
<keyword evidence="1" id="KW-0808">Transferase</keyword>
<dbReference type="OrthoDB" id="3907302at2759"/>
<feature type="signal peptide" evidence="3">
    <location>
        <begin position="1"/>
        <end position="17"/>
    </location>
</feature>
<dbReference type="CDD" id="cd03880">
    <property type="entry name" value="M28_QC_like"/>
    <property type="match status" value="1"/>
</dbReference>
<keyword evidence="3" id="KW-0862">Zinc</keyword>
<dbReference type="InterPro" id="IPR007484">
    <property type="entry name" value="Peptidase_M28"/>
</dbReference>
<evidence type="ECO:0000256" key="3">
    <source>
        <dbReference type="RuleBase" id="RU361240"/>
    </source>
</evidence>
<dbReference type="Pfam" id="PF04389">
    <property type="entry name" value="Peptidase_M28"/>
    <property type="match status" value="1"/>
</dbReference>
<dbReference type="InterPro" id="IPR037457">
    <property type="entry name" value="M28_QC"/>
</dbReference>
<reference evidence="5 6" key="1">
    <citation type="submission" date="2017-03" db="EMBL/GenBank/DDBJ databases">
        <title>Genomes of endolithic fungi from Antarctica.</title>
        <authorList>
            <person name="Coleine C."/>
            <person name="Masonjones S."/>
            <person name="Stajich J.E."/>
        </authorList>
    </citation>
    <scope>NUCLEOTIDE SEQUENCE [LARGE SCALE GENOMIC DNA]</scope>
    <source>
        <strain evidence="5 6">CCFEE 6315</strain>
    </source>
</reference>
<evidence type="ECO:0000313" key="5">
    <source>
        <dbReference type="EMBL" id="TKA23418.1"/>
    </source>
</evidence>
<dbReference type="EMBL" id="NAJL01000056">
    <property type="protein sequence ID" value="TKA23418.1"/>
    <property type="molecule type" value="Genomic_DNA"/>
</dbReference>
<keyword evidence="6" id="KW-1185">Reference proteome</keyword>
<dbReference type="SUPFAM" id="SSF53187">
    <property type="entry name" value="Zn-dependent exopeptidases"/>
    <property type="match status" value="1"/>
</dbReference>
<dbReference type="Gene3D" id="3.40.630.10">
    <property type="entry name" value="Zn peptidases"/>
    <property type="match status" value="1"/>
</dbReference>
<organism evidence="5 6">
    <name type="scientific">Salinomyces thailandicus</name>
    <dbReference type="NCBI Taxonomy" id="706561"/>
    <lineage>
        <taxon>Eukaryota</taxon>
        <taxon>Fungi</taxon>
        <taxon>Dikarya</taxon>
        <taxon>Ascomycota</taxon>
        <taxon>Pezizomycotina</taxon>
        <taxon>Dothideomycetes</taxon>
        <taxon>Dothideomycetidae</taxon>
        <taxon>Mycosphaerellales</taxon>
        <taxon>Teratosphaeriaceae</taxon>
        <taxon>Salinomyces</taxon>
    </lineage>
</organism>
<evidence type="ECO:0000259" key="4">
    <source>
        <dbReference type="Pfam" id="PF04389"/>
    </source>
</evidence>
<keyword evidence="2" id="KW-0012">Acyltransferase</keyword>
<evidence type="ECO:0000313" key="6">
    <source>
        <dbReference type="Proteomes" id="UP000308549"/>
    </source>
</evidence>
<sequence>MHLSLLLLPALLRSSLAYTALSPESLAALPPPTDADFNPETGSILAPILIPRVPGTPGSDAVLTHFTNFFTTHLPHWNLAFHNSTSTTPTSGGKPVAFRNLIATRDPPSTANSPSSVSRLTLAAHYDSKLTPEGFIGATDSAAPCAMLLHIARALDPALTAKWSSSTTDEDDLDDFDDPPQGLQILLLDGEEAFHSWTATDSLYGARALAADWSSPDPAGLPLAAYRTPLASVNLFVLLDLLGAAAPRVPSYFKTTHWAYNHLADVEATMREAKLLESSPPSPFLSERNKSDTDRWLGGLVEDDHIPFLKRGVEVLHLIPHPFPKVWHTMADDGKALDSESVRDWTRVVGGFVGGWLGVEGFVEDGQKGRPDGGAEMVERDEL</sequence>
<evidence type="ECO:0000256" key="2">
    <source>
        <dbReference type="ARBA" id="ARBA00023315"/>
    </source>
</evidence>
<dbReference type="GO" id="GO:0008270">
    <property type="term" value="F:zinc ion binding"/>
    <property type="evidence" value="ECO:0007669"/>
    <property type="project" value="TreeGrafter"/>
</dbReference>
<keyword evidence="3" id="KW-0645">Protease</keyword>
<gene>
    <name evidence="5" type="ORF">B0A50_07294</name>
</gene>
<dbReference type="EC" id="3.4.-.-" evidence="3"/>
<comment type="similarity">
    <text evidence="3">Belongs to the peptidase M28 family.</text>
</comment>
<feature type="chain" id="PRO_5021008359" description="Peptide hydrolase" evidence="3">
    <location>
        <begin position="18"/>
        <end position="383"/>
    </location>
</feature>
<dbReference type="PANTHER" id="PTHR12283">
    <property type="entry name" value="GLUTAMINYL-PEPTIDE CYCLOTRANSFERASE"/>
    <property type="match status" value="1"/>
</dbReference>
<keyword evidence="3" id="KW-0732">Signal</keyword>
<dbReference type="GO" id="GO:0006508">
    <property type="term" value="P:proteolysis"/>
    <property type="evidence" value="ECO:0007669"/>
    <property type="project" value="UniProtKB-KW"/>
</dbReference>
<dbReference type="InterPro" id="IPR040234">
    <property type="entry name" value="QC/QCL"/>
</dbReference>
<keyword evidence="3" id="KW-0378">Hydrolase</keyword>
<name>A0A4U0TN53_9PEZI</name>
<dbReference type="PANTHER" id="PTHR12283:SF6">
    <property type="entry name" value="GLUTAMINYL-PEPTIDE CYCLOTRANSFERASE-RELATED"/>
    <property type="match status" value="1"/>
</dbReference>
<dbReference type="GO" id="GO:0016603">
    <property type="term" value="F:glutaminyl-peptide cyclotransferase activity"/>
    <property type="evidence" value="ECO:0007669"/>
    <property type="project" value="InterPro"/>
</dbReference>